<sequence length="468" mass="46631">MSDRRFFRLATTGARMLVGTLVAAGFVVAVVTAVSVPWTSLSHEPVRIRATPEPTETVVVCDGPLLALGRQAEQAQQLSTASDVSVTVGVSEGAADPSETQLASPDLLGAEGVPVFTAEPADGARTDVAASSSATARADDLAGFAASGCRPPLLESWLVGGSGTVGAADLVLLSNPGDVAATVQLTVFGASGPTTPPGGSLVIAPGTRRIVPLAGLAPDEQSPVIRVTATGAPVQAALQTSITRTLVPGGMDQSGAIAAPEQDLVLAGIIASDVTTADGPATVLRLLSPSADTTAEVTARVVDNTRPAGEPQTIPLAAGQPVEVELGPLRTGVYTVTVAAGAPVVGSLWQATGLGAGDDFAWYTPADEIGVPTLFATPAGPPPLVTVANTSDGDVTVRIAATDGSFSTEVAVAAGTATDLRLPSRGVFLLDPGGPGIHAAVSFSAAGALAGFPVWPADAAEQPITVYP</sequence>
<proteinExistence type="predicted"/>
<evidence type="ECO:0000313" key="2">
    <source>
        <dbReference type="Proteomes" id="UP000543598"/>
    </source>
</evidence>
<dbReference type="InterPro" id="IPR043777">
    <property type="entry name" value="DUF5719"/>
</dbReference>
<dbReference type="Proteomes" id="UP000543598">
    <property type="component" value="Unassembled WGS sequence"/>
</dbReference>
<dbReference type="Pfam" id="PF18986">
    <property type="entry name" value="DUF5719"/>
    <property type="match status" value="1"/>
</dbReference>
<comment type="caution">
    <text evidence="1">The sequence shown here is derived from an EMBL/GenBank/DDBJ whole genome shotgun (WGS) entry which is preliminary data.</text>
</comment>
<gene>
    <name evidence="1" type="ORF">HLA99_06145</name>
</gene>
<evidence type="ECO:0000313" key="1">
    <source>
        <dbReference type="EMBL" id="NNH03430.1"/>
    </source>
</evidence>
<dbReference type="AlphaFoldDB" id="A0A7Y2Q107"/>
<reference evidence="1 2" key="1">
    <citation type="submission" date="2020-05" db="EMBL/GenBank/DDBJ databases">
        <title>MicrobeNet Type strains.</title>
        <authorList>
            <person name="Nicholson A.C."/>
        </authorList>
    </citation>
    <scope>NUCLEOTIDE SEQUENCE [LARGE SCALE GENOMIC DNA]</scope>
    <source>
        <strain evidence="1 2">JCM 14282</strain>
    </source>
</reference>
<dbReference type="EMBL" id="JABEMB010000005">
    <property type="protein sequence ID" value="NNH03430.1"/>
    <property type="molecule type" value="Genomic_DNA"/>
</dbReference>
<accession>A0A7Y2Q107</accession>
<name>A0A7Y2Q107_9MICO</name>
<organism evidence="1 2">
    <name type="scientific">Microbacterium ulmi</name>
    <dbReference type="NCBI Taxonomy" id="179095"/>
    <lineage>
        <taxon>Bacteria</taxon>
        <taxon>Bacillati</taxon>
        <taxon>Actinomycetota</taxon>
        <taxon>Actinomycetes</taxon>
        <taxon>Micrococcales</taxon>
        <taxon>Microbacteriaceae</taxon>
        <taxon>Microbacterium</taxon>
    </lineage>
</organism>
<protein>
    <submittedName>
        <fullName evidence="1">Large extracellular alpha-helical protein</fullName>
    </submittedName>
</protein>
<dbReference type="RefSeq" id="WP_167038954.1">
    <property type="nucleotide sequence ID" value="NZ_BAAANA010000001.1"/>
</dbReference>
<keyword evidence="2" id="KW-1185">Reference proteome</keyword>